<protein>
    <recommendedName>
        <fullName evidence="5">DUF2470 domain-containing protein</fullName>
    </recommendedName>
</protein>
<dbReference type="Gene3D" id="3.20.180.10">
    <property type="entry name" value="PNP-oxidase-like"/>
    <property type="match status" value="1"/>
</dbReference>
<feature type="domain" description="DUF2470" evidence="2">
    <location>
        <begin position="242"/>
        <end position="322"/>
    </location>
</feature>
<dbReference type="InterPro" id="IPR037119">
    <property type="entry name" value="Haem_oxidase_HugZ-like_sf"/>
</dbReference>
<evidence type="ECO:0000259" key="3">
    <source>
        <dbReference type="Pfam" id="PF13883"/>
    </source>
</evidence>
<dbReference type="InterPro" id="IPR019595">
    <property type="entry name" value="DUF2470"/>
</dbReference>
<dbReference type="AlphaFoldDB" id="A0A7R9Y2X4"/>
<dbReference type="InterPro" id="IPR055343">
    <property type="entry name" value="CREG_beta-barrel"/>
</dbReference>
<dbReference type="InterPro" id="IPR012349">
    <property type="entry name" value="Split_barrel_FMN-bd"/>
</dbReference>
<proteinExistence type="predicted"/>
<dbReference type="EMBL" id="HBDY01010770">
    <property type="protein sequence ID" value="CAD8242166.1"/>
    <property type="molecule type" value="Transcribed_RNA"/>
</dbReference>
<evidence type="ECO:0000259" key="2">
    <source>
        <dbReference type="Pfam" id="PF10615"/>
    </source>
</evidence>
<evidence type="ECO:0000313" key="4">
    <source>
        <dbReference type="EMBL" id="CAD8242166.1"/>
    </source>
</evidence>
<dbReference type="Gene3D" id="2.30.110.10">
    <property type="entry name" value="Electron Transport, Fmn-binding Protein, Chain A"/>
    <property type="match status" value="1"/>
</dbReference>
<feature type="domain" description="CREG-like beta-barrel" evidence="3">
    <location>
        <begin position="83"/>
        <end position="219"/>
    </location>
</feature>
<evidence type="ECO:0000256" key="1">
    <source>
        <dbReference type="SAM" id="MobiDB-lite"/>
    </source>
</evidence>
<dbReference type="Pfam" id="PF10615">
    <property type="entry name" value="DUF2470"/>
    <property type="match status" value="1"/>
</dbReference>
<organism evidence="4">
    <name type="scientific">Micromonas pusilla</name>
    <name type="common">Picoplanktonic green alga</name>
    <name type="synonym">Chromulina pusilla</name>
    <dbReference type="NCBI Taxonomy" id="38833"/>
    <lineage>
        <taxon>Eukaryota</taxon>
        <taxon>Viridiplantae</taxon>
        <taxon>Chlorophyta</taxon>
        <taxon>Mamiellophyceae</taxon>
        <taxon>Mamiellales</taxon>
        <taxon>Mamiellaceae</taxon>
        <taxon>Micromonas</taxon>
    </lineage>
</organism>
<dbReference type="GO" id="GO:0005737">
    <property type="term" value="C:cytoplasm"/>
    <property type="evidence" value="ECO:0007669"/>
    <property type="project" value="UniProtKB-ARBA"/>
</dbReference>
<accession>A0A7R9Y2X4</accession>
<evidence type="ECO:0008006" key="5">
    <source>
        <dbReference type="Google" id="ProtNLM"/>
    </source>
</evidence>
<feature type="compositionally biased region" description="Low complexity" evidence="1">
    <location>
        <begin position="53"/>
        <end position="68"/>
    </location>
</feature>
<feature type="compositionally biased region" description="Basic residues" evidence="1">
    <location>
        <begin position="26"/>
        <end position="41"/>
    </location>
</feature>
<reference evidence="4" key="1">
    <citation type="submission" date="2021-01" db="EMBL/GenBank/DDBJ databases">
        <authorList>
            <person name="Corre E."/>
            <person name="Pelletier E."/>
            <person name="Niang G."/>
            <person name="Scheremetjew M."/>
            <person name="Finn R."/>
            <person name="Kale V."/>
            <person name="Holt S."/>
            <person name="Cochrane G."/>
            <person name="Meng A."/>
            <person name="Brown T."/>
            <person name="Cohen L."/>
        </authorList>
    </citation>
    <scope>NUCLEOTIDE SEQUENCE</scope>
    <source>
        <strain evidence="4">RCC1614</strain>
    </source>
</reference>
<name>A0A7R9Y2X4_MICPS</name>
<dbReference type="PANTHER" id="PTHR13343:SF22">
    <property type="entry name" value="GLUTAMYL-TRNA REDUCTASE-BINDING PROTEIN, CHLOROPLASTIC"/>
    <property type="match status" value="1"/>
</dbReference>
<sequence length="352" mass="37153">MSSAMCAAATPALTSAPARLSNGTVKTRRSGATRHHHHHHQSVAPPSRCRGGASSARASATATTATASETAAIEAATNALRPSSADCAKTLVHLANTGTISTTCDDGVALGTFASYVVDEDGGVVLRMRADAMHTKNIASDPRCSLYVQPATQPPGVLSRATLIGKLEKLDAEDAEKAAIRYDRVHGENVGVDAMQRNDDYYAFVVDRVFYVGGLGSDKRAEVVDAAAFADAVADPLSAHAASIVDAMNNDRYEDVVNFARASLPDEAEPAEARMLWVDSLGFDVRVITSGALSGGSGNGKVLDVRLPFPAPATTTQRALSSLTMLAQTIWEEEKKYEPVLVPVEMPEKKDD</sequence>
<dbReference type="SUPFAM" id="SSF50475">
    <property type="entry name" value="FMN-binding split barrel"/>
    <property type="match status" value="1"/>
</dbReference>
<gene>
    <name evidence="4" type="ORF">MPUS1402_LOCUS8113</name>
</gene>
<feature type="region of interest" description="Disordered" evidence="1">
    <location>
        <begin position="17"/>
        <end position="68"/>
    </location>
</feature>
<dbReference type="Pfam" id="PF13883">
    <property type="entry name" value="CREG_beta-barrel"/>
    <property type="match status" value="1"/>
</dbReference>
<dbReference type="PANTHER" id="PTHR13343">
    <property type="entry name" value="CREG1 PROTEIN"/>
    <property type="match status" value="1"/>
</dbReference>